<sequence>MAPYHELLEVKWKTGDQDKFKFTSNAPITSDSGGVKIGLGDVTEPSCQSGTNCPTRADQFCPALSLGC</sequence>
<gene>
    <name evidence="2" type="ORF">PCASD_19480</name>
    <name evidence="1" type="ORF">PCASD_24736</name>
</gene>
<protein>
    <submittedName>
        <fullName evidence="1">Uncharacterized protein</fullName>
    </submittedName>
</protein>
<comment type="caution">
    <text evidence="1">The sequence shown here is derived from an EMBL/GenBank/DDBJ whole genome shotgun (WGS) entry which is preliminary data.</text>
</comment>
<evidence type="ECO:0000313" key="3">
    <source>
        <dbReference type="Proteomes" id="UP000235392"/>
    </source>
</evidence>
<dbReference type="EMBL" id="PGCI01000544">
    <property type="protein sequence ID" value="PLW25358.1"/>
    <property type="molecule type" value="Genomic_DNA"/>
</dbReference>
<accession>A0A2N5TIX7</accession>
<evidence type="ECO:0000313" key="2">
    <source>
        <dbReference type="EMBL" id="PLW34709.1"/>
    </source>
</evidence>
<organism evidence="1 3">
    <name type="scientific">Puccinia coronata f. sp. avenae</name>
    <dbReference type="NCBI Taxonomy" id="200324"/>
    <lineage>
        <taxon>Eukaryota</taxon>
        <taxon>Fungi</taxon>
        <taxon>Dikarya</taxon>
        <taxon>Basidiomycota</taxon>
        <taxon>Pucciniomycotina</taxon>
        <taxon>Pucciniomycetes</taxon>
        <taxon>Pucciniales</taxon>
        <taxon>Pucciniaceae</taxon>
        <taxon>Puccinia</taxon>
    </lineage>
</organism>
<reference evidence="1 3" key="1">
    <citation type="submission" date="2017-11" db="EMBL/GenBank/DDBJ databases">
        <title>De novo assembly and phasing of dikaryotic genomes from two isolates of Puccinia coronata f. sp. avenae, the causal agent of oat crown rust.</title>
        <authorList>
            <person name="Miller M.E."/>
            <person name="Zhang Y."/>
            <person name="Omidvar V."/>
            <person name="Sperschneider J."/>
            <person name="Schwessinger B."/>
            <person name="Raley C."/>
            <person name="Palmer J.M."/>
            <person name="Garnica D."/>
            <person name="Upadhyaya N."/>
            <person name="Rathjen J."/>
            <person name="Taylor J.M."/>
            <person name="Park R.F."/>
            <person name="Dodds P.N."/>
            <person name="Hirsch C.D."/>
            <person name="Kianian S.F."/>
            <person name="Figueroa M."/>
        </authorList>
    </citation>
    <scope>NUCLEOTIDE SEQUENCE [LARGE SCALE GENOMIC DNA]</scope>
    <source>
        <strain evidence="1">12SD80</strain>
    </source>
</reference>
<proteinExistence type="predicted"/>
<dbReference type="Proteomes" id="UP000235392">
    <property type="component" value="Unassembled WGS sequence"/>
</dbReference>
<evidence type="ECO:0000313" key="1">
    <source>
        <dbReference type="EMBL" id="PLW25358.1"/>
    </source>
</evidence>
<name>A0A2N5TIX7_9BASI</name>
<dbReference type="AlphaFoldDB" id="A0A2N5TIX7"/>
<dbReference type="EMBL" id="PGCI01000192">
    <property type="protein sequence ID" value="PLW34709.1"/>
    <property type="molecule type" value="Genomic_DNA"/>
</dbReference>